<keyword evidence="8" id="KW-1185">Reference proteome</keyword>
<gene>
    <name evidence="7" type="ORF">FGF68_06680</name>
</gene>
<dbReference type="Gene3D" id="3.30.2310.20">
    <property type="entry name" value="RelE-like"/>
    <property type="match status" value="1"/>
</dbReference>
<protein>
    <recommendedName>
        <fullName evidence="6">Putative mRNA interferase YoeB</fullName>
    </recommendedName>
</protein>
<dbReference type="NCBIfam" id="TIGR02116">
    <property type="entry name" value="toxin_Txe_YoeB"/>
    <property type="match status" value="1"/>
</dbReference>
<name>A0A5C4S1Y5_PROVB</name>
<dbReference type="RefSeq" id="WP_139626601.1">
    <property type="nucleotide sequence ID" value="NZ_VDCI01000004.1"/>
</dbReference>
<dbReference type="AlphaFoldDB" id="A0A5C4S1Y5"/>
<dbReference type="PANTHER" id="PTHR38039">
    <property type="entry name" value="TOXIN YOEB"/>
    <property type="match status" value="1"/>
</dbReference>
<dbReference type="Proteomes" id="UP000309544">
    <property type="component" value="Unassembled WGS sequence"/>
</dbReference>
<proteinExistence type="inferred from homology"/>
<dbReference type="PANTHER" id="PTHR38039:SF1">
    <property type="entry name" value="TOXIN YOEB"/>
    <property type="match status" value="1"/>
</dbReference>
<dbReference type="GO" id="GO:0016787">
    <property type="term" value="F:hydrolase activity"/>
    <property type="evidence" value="ECO:0007669"/>
    <property type="project" value="UniProtKB-KW"/>
</dbReference>
<comment type="caution">
    <text evidence="7">The sequence shown here is derived from an EMBL/GenBank/DDBJ whole genome shotgun (WGS) entry which is preliminary data.</text>
</comment>
<evidence type="ECO:0000313" key="8">
    <source>
        <dbReference type="Proteomes" id="UP000309544"/>
    </source>
</evidence>
<dbReference type="SUPFAM" id="SSF143011">
    <property type="entry name" value="RelE-like"/>
    <property type="match status" value="1"/>
</dbReference>
<evidence type="ECO:0000256" key="4">
    <source>
        <dbReference type="ARBA" id="ARBA00022759"/>
    </source>
</evidence>
<evidence type="ECO:0000256" key="6">
    <source>
        <dbReference type="ARBA" id="ARBA00030388"/>
    </source>
</evidence>
<evidence type="ECO:0000256" key="2">
    <source>
        <dbReference type="ARBA" id="ARBA00022649"/>
    </source>
</evidence>
<comment type="similarity">
    <text evidence="1">Belongs to the YoeB family.</text>
</comment>
<dbReference type="InterPro" id="IPR009614">
    <property type="entry name" value="YoeB_toxin"/>
</dbReference>
<evidence type="ECO:0000256" key="5">
    <source>
        <dbReference type="ARBA" id="ARBA00022801"/>
    </source>
</evidence>
<dbReference type="GO" id="GO:0045892">
    <property type="term" value="P:negative regulation of DNA-templated transcription"/>
    <property type="evidence" value="ECO:0007669"/>
    <property type="project" value="TreeGrafter"/>
</dbReference>
<keyword evidence="2" id="KW-1277">Toxin-antitoxin system</keyword>
<accession>A0A5C4S1Y5</accession>
<reference evidence="7 8" key="1">
    <citation type="submission" date="2019-05" db="EMBL/GenBank/DDBJ databases">
        <title>Draft Whole-Genome sequence of the green sulfur bacterium Prosthecochloris vibrioformis DSM 260.</title>
        <authorList>
            <person name="Meyer T.E."/>
            <person name="Kyndt J.A."/>
        </authorList>
    </citation>
    <scope>NUCLEOTIDE SEQUENCE [LARGE SCALE GENOMIC DNA]</scope>
    <source>
        <strain evidence="7 8">DSM 260</strain>
    </source>
</reference>
<dbReference type="GO" id="GO:0004519">
    <property type="term" value="F:endonuclease activity"/>
    <property type="evidence" value="ECO:0007669"/>
    <property type="project" value="UniProtKB-KW"/>
</dbReference>
<dbReference type="EMBL" id="VDCI01000004">
    <property type="protein sequence ID" value="TNJ36741.1"/>
    <property type="molecule type" value="Genomic_DNA"/>
</dbReference>
<evidence type="ECO:0000256" key="3">
    <source>
        <dbReference type="ARBA" id="ARBA00022722"/>
    </source>
</evidence>
<sequence>MGRYSVSVTRRADKDLKYWRQSGDHSVQRKIERIFKELQEHPTTGTGKPEQLKGDLAKYWSRRLNKKDRMVYRIDDAVVIVYILSLRGHYGDT</sequence>
<organism evidence="7 8">
    <name type="scientific">Prosthecochloris vibrioformis</name>
    <name type="common">Chlorobium vibrioforme</name>
    <dbReference type="NCBI Taxonomy" id="1098"/>
    <lineage>
        <taxon>Bacteria</taxon>
        <taxon>Pseudomonadati</taxon>
        <taxon>Chlorobiota</taxon>
        <taxon>Chlorobiia</taxon>
        <taxon>Chlorobiales</taxon>
        <taxon>Chlorobiaceae</taxon>
        <taxon>Prosthecochloris</taxon>
    </lineage>
</organism>
<evidence type="ECO:0000313" key="7">
    <source>
        <dbReference type="EMBL" id="TNJ36741.1"/>
    </source>
</evidence>
<dbReference type="Pfam" id="PF06769">
    <property type="entry name" value="YoeB_toxin"/>
    <property type="match status" value="1"/>
</dbReference>
<keyword evidence="3" id="KW-0540">Nuclease</keyword>
<keyword evidence="4" id="KW-0255">Endonuclease</keyword>
<keyword evidence="5" id="KW-0378">Hydrolase</keyword>
<dbReference type="InterPro" id="IPR035093">
    <property type="entry name" value="RelE/ParE_toxin_dom_sf"/>
</dbReference>
<evidence type="ECO:0000256" key="1">
    <source>
        <dbReference type="ARBA" id="ARBA00008172"/>
    </source>
</evidence>
<dbReference type="GO" id="GO:0006401">
    <property type="term" value="P:RNA catabolic process"/>
    <property type="evidence" value="ECO:0007669"/>
    <property type="project" value="InterPro"/>
</dbReference>